<keyword evidence="2" id="KW-1133">Transmembrane helix</keyword>
<evidence type="ECO:0000256" key="1">
    <source>
        <dbReference type="SAM" id="MobiDB-lite"/>
    </source>
</evidence>
<keyword evidence="2" id="KW-0812">Transmembrane</keyword>
<evidence type="ECO:0000313" key="3">
    <source>
        <dbReference type="EMBL" id="CAB4772848.1"/>
    </source>
</evidence>
<accession>A0A6J6VPZ1</accession>
<feature type="compositionally biased region" description="Basic residues" evidence="1">
    <location>
        <begin position="7"/>
        <end position="20"/>
    </location>
</feature>
<dbReference type="AlphaFoldDB" id="A0A6J6VPZ1"/>
<gene>
    <name evidence="3" type="ORF">UFOPK2958_00017</name>
</gene>
<dbReference type="EMBL" id="CAFAAB010000001">
    <property type="protein sequence ID" value="CAB4772848.1"/>
    <property type="molecule type" value="Genomic_DNA"/>
</dbReference>
<reference evidence="3" key="1">
    <citation type="submission" date="2020-05" db="EMBL/GenBank/DDBJ databases">
        <authorList>
            <person name="Chiriac C."/>
            <person name="Salcher M."/>
            <person name="Ghai R."/>
            <person name="Kavagutti S V."/>
        </authorList>
    </citation>
    <scope>NUCLEOTIDE SEQUENCE</scope>
</reference>
<sequence>MSAAKQHQQRRRSNQRHRGPRHVEPVLDPTWRSAYAPSAEERETNSNITLGLQRNLAVGAVGSVIGAIVLALGAGVAVYVALILPVLYIAVAGAIYQSTRRRITTADALAGSLVADLPVGGTKTDRVRLSTIVERLSATFGLGSINCFVVEENVPNATLLRDQDNYTLIVTTGLMHEVELIELEGVVAHCMARQRLGYIALPSLLAAANLSKSARSRYETRIRGWAFRADEVAAATIRYPLGLQRALERTASTVPEAGSYFASEAYAKARWIWFDQHVDGKELALGDLDQASARAQALEEW</sequence>
<feature type="transmembrane region" description="Helical" evidence="2">
    <location>
        <begin position="78"/>
        <end position="96"/>
    </location>
</feature>
<feature type="region of interest" description="Disordered" evidence="1">
    <location>
        <begin position="1"/>
        <end position="27"/>
    </location>
</feature>
<protein>
    <submittedName>
        <fullName evidence="3">Unannotated protein</fullName>
    </submittedName>
</protein>
<dbReference type="Gene3D" id="3.30.2010.10">
    <property type="entry name" value="Metalloproteases ('zincins'), catalytic domain"/>
    <property type="match status" value="1"/>
</dbReference>
<feature type="transmembrane region" description="Helical" evidence="2">
    <location>
        <begin position="55"/>
        <end position="72"/>
    </location>
</feature>
<evidence type="ECO:0000256" key="2">
    <source>
        <dbReference type="SAM" id="Phobius"/>
    </source>
</evidence>
<organism evidence="3">
    <name type="scientific">freshwater metagenome</name>
    <dbReference type="NCBI Taxonomy" id="449393"/>
    <lineage>
        <taxon>unclassified sequences</taxon>
        <taxon>metagenomes</taxon>
        <taxon>ecological metagenomes</taxon>
    </lineage>
</organism>
<proteinExistence type="predicted"/>
<name>A0A6J6VPZ1_9ZZZZ</name>
<keyword evidence="2" id="KW-0472">Membrane</keyword>